<evidence type="ECO:0000256" key="3">
    <source>
        <dbReference type="ARBA" id="ARBA00012654"/>
    </source>
</evidence>
<name>A0A847D105_9LACT</name>
<dbReference type="GO" id="GO:0003677">
    <property type="term" value="F:DNA binding"/>
    <property type="evidence" value="ECO:0007669"/>
    <property type="project" value="UniProtKB-KW"/>
</dbReference>
<evidence type="ECO:0000256" key="8">
    <source>
        <dbReference type="ARBA" id="ARBA00022801"/>
    </source>
</evidence>
<dbReference type="EMBL" id="JAAZCD010000044">
    <property type="protein sequence ID" value="NLD31011.1"/>
    <property type="molecule type" value="Genomic_DNA"/>
</dbReference>
<dbReference type="GO" id="GO:0009307">
    <property type="term" value="P:DNA restriction-modification system"/>
    <property type="evidence" value="ECO:0007669"/>
    <property type="project" value="UniProtKB-KW"/>
</dbReference>
<feature type="domain" description="Restriction endonuclease type I HsdR N-terminal" evidence="11">
    <location>
        <begin position="4"/>
        <end position="149"/>
    </location>
</feature>
<evidence type="ECO:0000256" key="2">
    <source>
        <dbReference type="ARBA" id="ARBA00008598"/>
    </source>
</evidence>
<dbReference type="PANTHER" id="PTHR30195">
    <property type="entry name" value="TYPE I SITE-SPECIFIC DEOXYRIBONUCLEASE PROTEIN SUBUNIT M AND R"/>
    <property type="match status" value="1"/>
</dbReference>
<comment type="catalytic activity">
    <reaction evidence="1">
        <text>Endonucleolytic cleavage of DNA to give random double-stranded fragments with terminal 5'-phosphates, ATP is simultaneously hydrolyzed.</text>
        <dbReference type="EC" id="3.1.21.3"/>
    </reaction>
</comment>
<evidence type="ECO:0000256" key="5">
    <source>
        <dbReference type="ARBA" id="ARBA00022741"/>
    </source>
</evidence>
<dbReference type="InterPro" id="IPR007409">
    <property type="entry name" value="Restrct_endonuc_type1_HsdR_N"/>
</dbReference>
<dbReference type="PANTHER" id="PTHR30195:SF16">
    <property type="entry name" value="TYPE I RESTRICTION ENZYME ENDONUCLEASE SUBUNIT"/>
    <property type="match status" value="1"/>
</dbReference>
<dbReference type="Pfam" id="PF04313">
    <property type="entry name" value="HSDR_N"/>
    <property type="match status" value="1"/>
</dbReference>
<evidence type="ECO:0000313" key="12">
    <source>
        <dbReference type="EMBL" id="NLD31011.1"/>
    </source>
</evidence>
<dbReference type="AlphaFoldDB" id="A0A847D105"/>
<evidence type="ECO:0000256" key="9">
    <source>
        <dbReference type="ARBA" id="ARBA00022840"/>
    </source>
</evidence>
<dbReference type="EC" id="3.1.21.3" evidence="3"/>
<evidence type="ECO:0000256" key="10">
    <source>
        <dbReference type="ARBA" id="ARBA00023125"/>
    </source>
</evidence>
<dbReference type="InterPro" id="IPR043733">
    <property type="entry name" value="DUF5677"/>
</dbReference>
<dbReference type="RefSeq" id="WP_276641686.1">
    <property type="nucleotide sequence ID" value="NZ_JAAZCD010000044.1"/>
</dbReference>
<reference evidence="12 13" key="1">
    <citation type="journal article" date="2020" name="Biotechnol. Biofuels">
        <title>New insights from the biogas microbiome by comprehensive genome-resolved metagenomics of nearly 1600 species originating from multiple anaerobic digesters.</title>
        <authorList>
            <person name="Campanaro S."/>
            <person name="Treu L."/>
            <person name="Rodriguez-R L.M."/>
            <person name="Kovalovszki A."/>
            <person name="Ziels R.M."/>
            <person name="Maus I."/>
            <person name="Zhu X."/>
            <person name="Kougias P.G."/>
            <person name="Basile A."/>
            <person name="Luo G."/>
            <person name="Schluter A."/>
            <person name="Konstantinidis K.T."/>
            <person name="Angelidaki I."/>
        </authorList>
    </citation>
    <scope>NUCLEOTIDE SEQUENCE [LARGE SCALE GENOMIC DNA]</scope>
    <source>
        <strain evidence="12">AS07pgkLD_105</strain>
    </source>
</reference>
<dbReference type="InterPro" id="IPR051268">
    <property type="entry name" value="Type-I_R_enzyme_R_subunit"/>
</dbReference>
<dbReference type="GO" id="GO:0005524">
    <property type="term" value="F:ATP binding"/>
    <property type="evidence" value="ECO:0007669"/>
    <property type="project" value="UniProtKB-KW"/>
</dbReference>
<dbReference type="Gene3D" id="3.90.1570.50">
    <property type="match status" value="1"/>
</dbReference>
<keyword evidence="10" id="KW-0238">DNA-binding</keyword>
<comment type="caution">
    <text evidence="12">The sequence shown here is derived from an EMBL/GenBank/DDBJ whole genome shotgun (WGS) entry which is preliminary data.</text>
</comment>
<sequence length="448" mass="51697">MGFQSESELENELIEQLVSEGYQWVPEVKSEATMIANFRTILETRNSSNIGDEPLTDKEFERLMTQINGNGFLDSDKNLPDKVLLKRNNGKNLYLELFNTKDWCKNTFQFTNQISWDRKNANPCGVIILINGLPLMKVELNQSGVDITEEGLILAKEHKKMKKEIGILRQTIQTFESTGDNKNLLQLSKRYQCDRKRVRKEILCGYGDLFATIENIRELSILGVQNVDLSVKKNEVDFRECIKRYQALKPMMIKYRDVFDEIICLVENGFTDGAMQRWRTFYEYSVIIMFILQQGETVAEAYFNSLIESVKDDLKPRTNFAWAKTADCLKKEKQINLKMLLENLQGVDTKNINPSLDFYKLTSQSIHGSALGINMSFNDYMSDEINDLHTKHADYYSGGVSTVISHTINLLMVTYLMYFSRFPDGGLNIENLWSSLIKEYVKVFEAAF</sequence>
<evidence type="ECO:0000259" key="11">
    <source>
        <dbReference type="Pfam" id="PF04313"/>
    </source>
</evidence>
<accession>A0A847D105</accession>
<protein>
    <recommendedName>
        <fullName evidence="3">type I site-specific deoxyribonuclease</fullName>
        <ecNumber evidence="3">3.1.21.3</ecNumber>
    </recommendedName>
</protein>
<keyword evidence="9" id="KW-0067">ATP-binding</keyword>
<dbReference type="CDD" id="cd22332">
    <property type="entry name" value="HsdR_N"/>
    <property type="match status" value="1"/>
</dbReference>
<proteinExistence type="inferred from homology"/>
<keyword evidence="5" id="KW-0547">Nucleotide-binding</keyword>
<comment type="similarity">
    <text evidence="2">Belongs to the HsdR family.</text>
</comment>
<dbReference type="Pfam" id="PF18928">
    <property type="entry name" value="DUF5677"/>
    <property type="match status" value="1"/>
</dbReference>
<keyword evidence="7" id="KW-0255">Endonuclease</keyword>
<evidence type="ECO:0000256" key="1">
    <source>
        <dbReference type="ARBA" id="ARBA00000851"/>
    </source>
</evidence>
<evidence type="ECO:0000313" key="13">
    <source>
        <dbReference type="Proteomes" id="UP000589373"/>
    </source>
</evidence>
<evidence type="ECO:0000256" key="4">
    <source>
        <dbReference type="ARBA" id="ARBA00022722"/>
    </source>
</evidence>
<keyword evidence="6" id="KW-0680">Restriction system</keyword>
<organism evidence="12 13">
    <name type="scientific">Trichococcus flocculiformis</name>
    <dbReference type="NCBI Taxonomy" id="82803"/>
    <lineage>
        <taxon>Bacteria</taxon>
        <taxon>Bacillati</taxon>
        <taxon>Bacillota</taxon>
        <taxon>Bacilli</taxon>
        <taxon>Lactobacillales</taxon>
        <taxon>Carnobacteriaceae</taxon>
        <taxon>Trichococcus</taxon>
    </lineage>
</organism>
<dbReference type="GO" id="GO:0009035">
    <property type="term" value="F:type I site-specific deoxyribonuclease activity"/>
    <property type="evidence" value="ECO:0007669"/>
    <property type="project" value="UniProtKB-EC"/>
</dbReference>
<dbReference type="Proteomes" id="UP000589373">
    <property type="component" value="Unassembled WGS sequence"/>
</dbReference>
<gene>
    <name evidence="12" type="ORF">GX662_01940</name>
</gene>
<evidence type="ECO:0000256" key="7">
    <source>
        <dbReference type="ARBA" id="ARBA00022759"/>
    </source>
</evidence>
<keyword evidence="4" id="KW-0540">Nuclease</keyword>
<evidence type="ECO:0000256" key="6">
    <source>
        <dbReference type="ARBA" id="ARBA00022747"/>
    </source>
</evidence>
<keyword evidence="8" id="KW-0378">Hydrolase</keyword>